<gene>
    <name evidence="2" type="ORF">DI603_12840</name>
</gene>
<feature type="signal peptide" evidence="1">
    <location>
        <begin position="1"/>
        <end position="19"/>
    </location>
</feature>
<name>A0A2W5DRW4_9BURK</name>
<dbReference type="AlphaFoldDB" id="A0A2W5DRW4"/>
<dbReference type="InterPro" id="IPR021557">
    <property type="entry name" value="DUF3016"/>
</dbReference>
<keyword evidence="1" id="KW-0732">Signal</keyword>
<dbReference type="Proteomes" id="UP000249633">
    <property type="component" value="Unassembled WGS sequence"/>
</dbReference>
<protein>
    <submittedName>
        <fullName evidence="2">DUF3016 domain-containing protein</fullName>
    </submittedName>
</protein>
<evidence type="ECO:0000256" key="1">
    <source>
        <dbReference type="SAM" id="SignalP"/>
    </source>
</evidence>
<evidence type="ECO:0000313" key="2">
    <source>
        <dbReference type="EMBL" id="PZP31250.1"/>
    </source>
</evidence>
<organism evidence="2 3">
    <name type="scientific">Roseateles depolymerans</name>
    <dbReference type="NCBI Taxonomy" id="76731"/>
    <lineage>
        <taxon>Bacteria</taxon>
        <taxon>Pseudomonadati</taxon>
        <taxon>Pseudomonadota</taxon>
        <taxon>Betaproteobacteria</taxon>
        <taxon>Burkholderiales</taxon>
        <taxon>Sphaerotilaceae</taxon>
        <taxon>Roseateles</taxon>
    </lineage>
</organism>
<dbReference type="Pfam" id="PF11454">
    <property type="entry name" value="DUF3016"/>
    <property type="match status" value="1"/>
</dbReference>
<proteinExistence type="predicted"/>
<dbReference type="EMBL" id="QFOD01000011">
    <property type="protein sequence ID" value="PZP31250.1"/>
    <property type="molecule type" value="Genomic_DNA"/>
</dbReference>
<feature type="chain" id="PRO_5015897168" evidence="1">
    <location>
        <begin position="20"/>
        <end position="167"/>
    </location>
</feature>
<sequence length="167" mass="18747">MRQILVGLLAGMLAAVAAADVTVSFKEPEKFSDIKDNTGFNRLEVLKDLEAQMKKQAERLLPGRDVSITVIDVDLAGEVEPIWRTGQWVRLLRDITVPAISLTYEIREQGQVVRQGEMALRDINYREGFNRYPESDPLRYDRRLIDRGFEKEFGAAAVAAVPASAGR</sequence>
<reference evidence="2 3" key="1">
    <citation type="submission" date="2017-08" db="EMBL/GenBank/DDBJ databases">
        <title>Infants hospitalized years apart are colonized by the same room-sourced microbial strains.</title>
        <authorList>
            <person name="Brooks B."/>
            <person name="Olm M.R."/>
            <person name="Firek B.A."/>
            <person name="Baker R."/>
            <person name="Thomas B.C."/>
            <person name="Morowitz M.J."/>
            <person name="Banfield J.F."/>
        </authorList>
    </citation>
    <scope>NUCLEOTIDE SEQUENCE [LARGE SCALE GENOMIC DNA]</scope>
    <source>
        <strain evidence="2">S2_012_000_R2_81</strain>
    </source>
</reference>
<evidence type="ECO:0000313" key="3">
    <source>
        <dbReference type="Proteomes" id="UP000249633"/>
    </source>
</evidence>
<accession>A0A2W5DRW4</accession>
<comment type="caution">
    <text evidence="2">The sequence shown here is derived from an EMBL/GenBank/DDBJ whole genome shotgun (WGS) entry which is preliminary data.</text>
</comment>